<accession>A0A1G1ZNU9</accession>
<dbReference type="AlphaFoldDB" id="A0A1G1ZNU9"/>
<sequence>MRKNSGLSLIELLIYVGVFSVVAGLLSSMLIIVTRVQNQQTAAAEVGSQLNFVLQVIQRIIRQSSVIIVNNDGNPNNDAPPLGSSYPNLVLRMSDPTTDPTKIYLLNNKIYLQTGNGAPTPLTTDRILADSLQFTKYANYPGHDTVSIDITLSFNTQNPQLALSRTLRSAISRVSAATFDSSLVPGAGNAYDVGQSTARWRNGNFSGSVDVAEDLTVGAANGSSGYLQFRRFGSGAPTDTCTDTERGRLYIDTLNNRLYLCNGDARGWDYIPLVN</sequence>
<evidence type="ECO:0000256" key="1">
    <source>
        <dbReference type="SAM" id="Phobius"/>
    </source>
</evidence>
<comment type="caution">
    <text evidence="2">The sequence shown here is derived from an EMBL/GenBank/DDBJ whole genome shotgun (WGS) entry which is preliminary data.</text>
</comment>
<evidence type="ECO:0000313" key="2">
    <source>
        <dbReference type="EMBL" id="OGY65836.1"/>
    </source>
</evidence>
<protein>
    <recommendedName>
        <fullName evidence="4">Type II secretion system protein</fullName>
    </recommendedName>
</protein>
<organism evidence="2 3">
    <name type="scientific">Candidatus Harrisonbacteria bacterium RIFCSPLOWO2_01_FULL_44_18</name>
    <dbReference type="NCBI Taxonomy" id="1798407"/>
    <lineage>
        <taxon>Bacteria</taxon>
        <taxon>Candidatus Harrisoniibacteriota</taxon>
    </lineage>
</organism>
<gene>
    <name evidence="2" type="ORF">A3A16_02100</name>
</gene>
<evidence type="ECO:0008006" key="4">
    <source>
        <dbReference type="Google" id="ProtNLM"/>
    </source>
</evidence>
<dbReference type="EMBL" id="MHJJ01000006">
    <property type="protein sequence ID" value="OGY65836.1"/>
    <property type="molecule type" value="Genomic_DNA"/>
</dbReference>
<feature type="transmembrane region" description="Helical" evidence="1">
    <location>
        <begin position="12"/>
        <end position="33"/>
    </location>
</feature>
<proteinExistence type="predicted"/>
<keyword evidence="1" id="KW-1133">Transmembrane helix</keyword>
<name>A0A1G1ZNU9_9BACT</name>
<dbReference type="InterPro" id="IPR012902">
    <property type="entry name" value="N_methyl_site"/>
</dbReference>
<reference evidence="2 3" key="1">
    <citation type="journal article" date="2016" name="Nat. Commun.">
        <title>Thousands of microbial genomes shed light on interconnected biogeochemical processes in an aquifer system.</title>
        <authorList>
            <person name="Anantharaman K."/>
            <person name="Brown C.T."/>
            <person name="Hug L.A."/>
            <person name="Sharon I."/>
            <person name="Castelle C.J."/>
            <person name="Probst A.J."/>
            <person name="Thomas B.C."/>
            <person name="Singh A."/>
            <person name="Wilkins M.J."/>
            <person name="Karaoz U."/>
            <person name="Brodie E.L."/>
            <person name="Williams K.H."/>
            <person name="Hubbard S.S."/>
            <person name="Banfield J.F."/>
        </authorList>
    </citation>
    <scope>NUCLEOTIDE SEQUENCE [LARGE SCALE GENOMIC DNA]</scope>
</reference>
<keyword evidence="1" id="KW-0812">Transmembrane</keyword>
<evidence type="ECO:0000313" key="3">
    <source>
        <dbReference type="Proteomes" id="UP000177942"/>
    </source>
</evidence>
<dbReference type="Proteomes" id="UP000177942">
    <property type="component" value="Unassembled WGS sequence"/>
</dbReference>
<dbReference type="Pfam" id="PF07963">
    <property type="entry name" value="N_methyl"/>
    <property type="match status" value="1"/>
</dbReference>
<dbReference type="STRING" id="1798407.A3A16_02100"/>
<keyword evidence="1" id="KW-0472">Membrane</keyword>